<dbReference type="PANTHER" id="PTHR35017">
    <property type="entry name" value="PROTEIN CBG16223-RELATED"/>
    <property type="match status" value="1"/>
</dbReference>
<evidence type="ECO:0000313" key="1">
    <source>
        <dbReference type="EMBL" id="CAD5229398.1"/>
    </source>
</evidence>
<accession>A0A811LQQ6</accession>
<dbReference type="AlphaFoldDB" id="A0A811LQQ6"/>
<proteinExistence type="predicted"/>
<gene>
    <name evidence="1" type="ORF">BOKJ2_LOCUS13457</name>
</gene>
<dbReference type="EMBL" id="CAJFDH010000006">
    <property type="protein sequence ID" value="CAD5229398.1"/>
    <property type="molecule type" value="Genomic_DNA"/>
</dbReference>
<protein>
    <submittedName>
        <fullName evidence="1">Uncharacterized protein</fullName>
    </submittedName>
</protein>
<dbReference type="OrthoDB" id="5853265at2759"/>
<dbReference type="Proteomes" id="UP000614601">
    <property type="component" value="Unassembled WGS sequence"/>
</dbReference>
<evidence type="ECO:0000313" key="2">
    <source>
        <dbReference type="Proteomes" id="UP000614601"/>
    </source>
</evidence>
<reference evidence="1" key="1">
    <citation type="submission" date="2020-09" db="EMBL/GenBank/DDBJ databases">
        <authorList>
            <person name="Kikuchi T."/>
        </authorList>
    </citation>
    <scope>NUCLEOTIDE SEQUENCE</scope>
    <source>
        <strain evidence="1">SH1</strain>
    </source>
</reference>
<organism evidence="1 2">
    <name type="scientific">Bursaphelenchus okinawaensis</name>
    <dbReference type="NCBI Taxonomy" id="465554"/>
    <lineage>
        <taxon>Eukaryota</taxon>
        <taxon>Metazoa</taxon>
        <taxon>Ecdysozoa</taxon>
        <taxon>Nematoda</taxon>
        <taxon>Chromadorea</taxon>
        <taxon>Rhabditida</taxon>
        <taxon>Tylenchina</taxon>
        <taxon>Tylenchomorpha</taxon>
        <taxon>Aphelenchoidea</taxon>
        <taxon>Aphelenchoididae</taxon>
        <taxon>Bursaphelenchus</taxon>
    </lineage>
</organism>
<sequence length="347" mass="39836">MRFLLYFVMFQCVISYRRKSIKKPTVSKRFVSTVVQSQPPCCSDIIGTLACRRLRKNNFMLFMRRCSDDVDFSLLQCCSTCGLGQAGERHIKFFREGIHSRDCFDRHGREFCEAFVMKKEFWSPSNWTCSHPETAHLGFRVCRKSCGYCRKDLYADDRQPVSKSPLPLIGLWMLLLVADPVRAWLVPGSGQAQRMPCCKESIGVNACVELRSRRPYEFQTRCRTDADFAFLQCCKTCRTDIAALGRELFAHGPSSRHCFDRHNHRFCTQFVRKSGMWAGATGHHNGCNGESAALAFRVCRRSCGYCRPDLYKEEEEDVKKCDIFKPGKGVSTTTLEPVFRIVIEPDK</sequence>
<keyword evidence="2" id="KW-1185">Reference proteome</keyword>
<dbReference type="PANTHER" id="PTHR35017:SF1">
    <property type="entry name" value="SHKT DOMAIN-CONTAINING PROTEIN"/>
    <property type="match status" value="1"/>
</dbReference>
<dbReference type="EMBL" id="CAJFCW020000006">
    <property type="protein sequence ID" value="CAG9126587.1"/>
    <property type="molecule type" value="Genomic_DNA"/>
</dbReference>
<comment type="caution">
    <text evidence="1">The sequence shown here is derived from an EMBL/GenBank/DDBJ whole genome shotgun (WGS) entry which is preliminary data.</text>
</comment>
<dbReference type="Proteomes" id="UP000783686">
    <property type="component" value="Unassembled WGS sequence"/>
</dbReference>
<name>A0A811LQQ6_9BILA</name>